<comment type="caution">
    <text evidence="4">The sequence shown here is derived from an EMBL/GenBank/DDBJ whole genome shotgun (WGS) entry which is preliminary data.</text>
</comment>
<feature type="coiled-coil region" evidence="1">
    <location>
        <begin position="350"/>
        <end position="384"/>
    </location>
</feature>
<evidence type="ECO:0000256" key="1">
    <source>
        <dbReference type="SAM" id="Coils"/>
    </source>
</evidence>
<protein>
    <submittedName>
        <fullName evidence="4">Uncharacterized protein</fullName>
    </submittedName>
</protein>
<feature type="signal peptide" evidence="3">
    <location>
        <begin position="1"/>
        <end position="20"/>
    </location>
</feature>
<name>A0ABD3MLK7_9STRA</name>
<keyword evidence="3" id="KW-0732">Signal</keyword>
<evidence type="ECO:0000256" key="2">
    <source>
        <dbReference type="SAM" id="MobiDB-lite"/>
    </source>
</evidence>
<evidence type="ECO:0000313" key="4">
    <source>
        <dbReference type="EMBL" id="KAL3764517.1"/>
    </source>
</evidence>
<gene>
    <name evidence="4" type="ORF">ACHAWO_007034</name>
</gene>
<feature type="region of interest" description="Disordered" evidence="2">
    <location>
        <begin position="57"/>
        <end position="96"/>
    </location>
</feature>
<dbReference type="Proteomes" id="UP001530400">
    <property type="component" value="Unassembled WGS sequence"/>
</dbReference>
<keyword evidence="1" id="KW-0175">Coiled coil</keyword>
<accession>A0ABD3MLK7</accession>
<proteinExistence type="predicted"/>
<dbReference type="AlphaFoldDB" id="A0ABD3MLK7"/>
<keyword evidence="5" id="KW-1185">Reference proteome</keyword>
<feature type="chain" id="PRO_5044780865" evidence="3">
    <location>
        <begin position="21"/>
        <end position="537"/>
    </location>
</feature>
<evidence type="ECO:0000313" key="5">
    <source>
        <dbReference type="Proteomes" id="UP001530400"/>
    </source>
</evidence>
<evidence type="ECO:0000256" key="3">
    <source>
        <dbReference type="SAM" id="SignalP"/>
    </source>
</evidence>
<organism evidence="4 5">
    <name type="scientific">Cyclotella atomus</name>
    <dbReference type="NCBI Taxonomy" id="382360"/>
    <lineage>
        <taxon>Eukaryota</taxon>
        <taxon>Sar</taxon>
        <taxon>Stramenopiles</taxon>
        <taxon>Ochrophyta</taxon>
        <taxon>Bacillariophyta</taxon>
        <taxon>Coscinodiscophyceae</taxon>
        <taxon>Thalassiosirophycidae</taxon>
        <taxon>Stephanodiscales</taxon>
        <taxon>Stephanodiscaceae</taxon>
        <taxon>Cyclotella</taxon>
    </lineage>
</organism>
<sequence>MKTITSLLIVAVLTSHKVEGLSILRSHQVQSHHRHSLLFAVPNSGADVNANLKLVSGKPKNKISGRKPAGATSEVKQLLRPHAPKTPRPSTKEDESVLDYANQLLDTQEASKSPTRRIADEDFYQSSPKNHLQTIHTDIAVGPKPYVTSIELLRGSKRRAMKLMSRSNFEKEKAEEKKARIMARMEAELREVENGLKVKLDMALAGIEDDVERMQILINREMILEEERMAQFNLLVQRLQSSALAIQKDMATETKIYHEMEALNRKLDDESTSAKQLCNLIVRKQELLDVESDLLKELETCTSESKQAFYDCERRYKSMQSALDNVCRPARILAGSNYDWSDIDIMETVLAEATDDIEKSQLRLETLRQRMEFALRQKDAILLQSDNVQPSKSKSEGSSVIALSDLQSQNDTDVIRQLAVSLTNATLSGGKATAFALKTLLDAVSAQEVGMAAHIAREKTNQVIFGSNETKEAARAAIDSIVDTTKVFFEKAASSDASIDASVNVQNFTNELLTAANAVSLLGGRAYRKIFDQTKVD</sequence>
<reference evidence="4 5" key="1">
    <citation type="submission" date="2024-10" db="EMBL/GenBank/DDBJ databases">
        <title>Updated reference genomes for cyclostephanoid diatoms.</title>
        <authorList>
            <person name="Roberts W.R."/>
            <person name="Alverson A.J."/>
        </authorList>
    </citation>
    <scope>NUCLEOTIDE SEQUENCE [LARGE SCALE GENOMIC DNA]</scope>
    <source>
        <strain evidence="4 5">AJA010-31</strain>
    </source>
</reference>
<dbReference type="EMBL" id="JALLPJ020001418">
    <property type="protein sequence ID" value="KAL3764517.1"/>
    <property type="molecule type" value="Genomic_DNA"/>
</dbReference>